<feature type="signal peptide" evidence="1">
    <location>
        <begin position="1"/>
        <end position="15"/>
    </location>
</feature>
<keyword evidence="1" id="KW-0732">Signal</keyword>
<organism evidence="2 3">
    <name type="scientific">Hydra vulgaris</name>
    <name type="common">Hydra</name>
    <name type="synonym">Hydra attenuata</name>
    <dbReference type="NCBI Taxonomy" id="6087"/>
    <lineage>
        <taxon>Eukaryota</taxon>
        <taxon>Metazoa</taxon>
        <taxon>Cnidaria</taxon>
        <taxon>Hydrozoa</taxon>
        <taxon>Hydroidolina</taxon>
        <taxon>Anthoathecata</taxon>
        <taxon>Aplanulata</taxon>
        <taxon>Hydridae</taxon>
        <taxon>Hydra</taxon>
    </lineage>
</organism>
<accession>A0ABM4CSD6</accession>
<dbReference type="GeneID" id="136086443"/>
<keyword evidence="2" id="KW-1185">Reference proteome</keyword>
<evidence type="ECO:0000313" key="2">
    <source>
        <dbReference type="Proteomes" id="UP001652625"/>
    </source>
</evidence>
<dbReference type="PANTHER" id="PTHR33053:SF24">
    <property type="entry name" value="TRANSPOSASE DOMAIN-CONTAINING PROTEIN"/>
    <property type="match status" value="1"/>
</dbReference>
<sequence>MSCLVIKTSLVAVRALLFLPRPYFPCLPKDPRTLLNTPRKHVIKRLASGGEYSHIGLEKGIQQVLQGCVLPNADCLEVQFSTDGLPLFKSSSTSLWPILGMVKNNIIKTVFVIGVFCGREKSASAIEFFEDFITETLSLLQNGLIINGKHFTMKIHSFVCDAPARAFVKGIK</sequence>
<dbReference type="PANTHER" id="PTHR33053">
    <property type="entry name" value="PROTEIN, PUTATIVE-RELATED"/>
    <property type="match status" value="1"/>
</dbReference>
<evidence type="ECO:0000313" key="3">
    <source>
        <dbReference type="RefSeq" id="XP_065664812.1"/>
    </source>
</evidence>
<proteinExistence type="predicted"/>
<name>A0ABM4CSD6_HYDVU</name>
<dbReference type="RefSeq" id="XP_065664812.1">
    <property type="nucleotide sequence ID" value="XM_065808740.1"/>
</dbReference>
<feature type="chain" id="PRO_5046096756" evidence="1">
    <location>
        <begin position="16"/>
        <end position="172"/>
    </location>
</feature>
<protein>
    <submittedName>
        <fullName evidence="3">Uncharacterized protein LOC136086443</fullName>
    </submittedName>
</protein>
<reference evidence="3" key="1">
    <citation type="submission" date="2025-08" db="UniProtKB">
        <authorList>
            <consortium name="RefSeq"/>
        </authorList>
    </citation>
    <scope>IDENTIFICATION</scope>
</reference>
<dbReference type="Proteomes" id="UP001652625">
    <property type="component" value="Chromosome 10"/>
</dbReference>
<evidence type="ECO:0000256" key="1">
    <source>
        <dbReference type="SAM" id="SignalP"/>
    </source>
</evidence>
<gene>
    <name evidence="3" type="primary">LOC136086443</name>
</gene>